<reference evidence="1" key="1">
    <citation type="submission" date="2019-09" db="EMBL/GenBank/DDBJ databases">
        <authorList>
            <person name="Rodrigo-Torres L."/>
            <person name="Arahal R. D."/>
            <person name="Lucena T."/>
        </authorList>
    </citation>
    <scope>NUCLEOTIDE SEQUENCE</scope>
    <source>
        <strain evidence="1">ISS653</strain>
    </source>
</reference>
<accession>A0AC61Y9L5</accession>
<gene>
    <name evidence="1" type="primary">glpE_2</name>
    <name evidence="1" type="ORF">FVB9532_02470</name>
</gene>
<dbReference type="EMBL" id="CABVMM010000009">
    <property type="protein sequence ID" value="VVV01187.1"/>
    <property type="molecule type" value="Genomic_DNA"/>
</dbReference>
<keyword evidence="1" id="KW-0808">Transferase</keyword>
<comment type="caution">
    <text evidence="1">The sequence shown here is derived from an EMBL/GenBank/DDBJ whole genome shotgun (WGS) entry which is preliminary data.</text>
</comment>
<dbReference type="EC" id="2.8.1.1" evidence="1"/>
<evidence type="ECO:0000313" key="1">
    <source>
        <dbReference type="EMBL" id="VVV01187.1"/>
    </source>
</evidence>
<evidence type="ECO:0000313" key="2">
    <source>
        <dbReference type="Proteomes" id="UP000356253"/>
    </source>
</evidence>
<sequence length="134" mass="15504">MKKSILYLSILVISFNFFISCKEGVAKEENTIEMVTSEEMEKLSKMDDVEVLDVRTEEEFITEHIKNAQNIVYDENFSDKIKGLDKSKPVVVYCKSGRRSEKSAQLLKDSGFVKVYDLKGGITQWKYDQKETEK</sequence>
<proteinExistence type="predicted"/>
<organism evidence="1 2">
    <name type="scientific">Mesonia oceanica</name>
    <dbReference type="NCBI Taxonomy" id="2687242"/>
    <lineage>
        <taxon>Bacteria</taxon>
        <taxon>Pseudomonadati</taxon>
        <taxon>Bacteroidota</taxon>
        <taxon>Flavobacteriia</taxon>
        <taxon>Flavobacteriales</taxon>
        <taxon>Flavobacteriaceae</taxon>
        <taxon>Mesonia</taxon>
    </lineage>
</organism>
<keyword evidence="2" id="KW-1185">Reference proteome</keyword>
<dbReference type="Proteomes" id="UP000356253">
    <property type="component" value="Unassembled WGS sequence"/>
</dbReference>
<protein>
    <submittedName>
        <fullName evidence="1">Thiosulfate sulfurtransferase GlpE</fullName>
        <ecNumber evidence="1">2.8.1.1</ecNumber>
    </submittedName>
</protein>
<name>A0AC61Y9L5_9FLAO</name>